<evidence type="ECO:0000256" key="2">
    <source>
        <dbReference type="ARBA" id="ARBA00038211"/>
    </source>
</evidence>
<dbReference type="Gene3D" id="3.30.200.20">
    <property type="entry name" value="Phosphorylase Kinase, domain 1"/>
    <property type="match status" value="1"/>
</dbReference>
<dbReference type="GO" id="GO:0004305">
    <property type="term" value="F:ethanolamine kinase activity"/>
    <property type="evidence" value="ECO:0007669"/>
    <property type="project" value="UniProtKB-EC"/>
</dbReference>
<dbReference type="AlphaFoldDB" id="A0AA39VFS4"/>
<comment type="caution">
    <text evidence="4">The sequence shown here is derived from an EMBL/GenBank/DDBJ whole genome shotgun (WGS) entry which is preliminary data.</text>
</comment>
<sequence length="121" mass="13746">MDVAIETQDNGHADFQSSPLTVETSLSLPDMSLRIIELCKDLFNKWSKLDNSCFSVETVSGGITNLLLKVSVKEENRNDVFVMVRLYGPNTDYVINRERELQYNRLYSLAAVDTSLLPLRD</sequence>
<dbReference type="GO" id="GO:0005737">
    <property type="term" value="C:cytoplasm"/>
    <property type="evidence" value="ECO:0007669"/>
    <property type="project" value="TreeGrafter"/>
</dbReference>
<reference evidence="4" key="1">
    <citation type="journal article" date="2022" name="Plant J.">
        <title>Strategies of tolerance reflected in two North American maple genomes.</title>
        <authorList>
            <person name="McEvoy S.L."/>
            <person name="Sezen U.U."/>
            <person name="Trouern-Trend A."/>
            <person name="McMahon S.M."/>
            <person name="Schaberg P.G."/>
            <person name="Yang J."/>
            <person name="Wegrzyn J.L."/>
            <person name="Swenson N.G."/>
        </authorList>
    </citation>
    <scope>NUCLEOTIDE SEQUENCE</scope>
    <source>
        <strain evidence="4">NS2018</strain>
    </source>
</reference>
<gene>
    <name evidence="4" type="ORF">LWI29_020112</name>
</gene>
<dbReference type="SUPFAM" id="SSF56112">
    <property type="entry name" value="Protein kinase-like (PK-like)"/>
    <property type="match status" value="1"/>
</dbReference>
<reference evidence="4" key="2">
    <citation type="submission" date="2023-06" db="EMBL/GenBank/DDBJ databases">
        <authorList>
            <person name="Swenson N.G."/>
            <person name="Wegrzyn J.L."/>
            <person name="Mcevoy S.L."/>
        </authorList>
    </citation>
    <scope>NUCLEOTIDE SEQUENCE</scope>
    <source>
        <strain evidence="4">NS2018</strain>
        <tissue evidence="4">Leaf</tissue>
    </source>
</reference>
<comment type="similarity">
    <text evidence="2">Belongs to the choline/ethanolamine kinase family.</text>
</comment>
<accession>A0AA39VFS4</accession>
<dbReference type="PANTHER" id="PTHR22603:SF66">
    <property type="entry name" value="ETHANOLAMINE KINASE"/>
    <property type="match status" value="1"/>
</dbReference>
<dbReference type="EC" id="2.7.1.82" evidence="3"/>
<dbReference type="Pfam" id="PF01633">
    <property type="entry name" value="Choline_kinase"/>
    <property type="match status" value="1"/>
</dbReference>
<evidence type="ECO:0000256" key="3">
    <source>
        <dbReference type="ARBA" id="ARBA00038874"/>
    </source>
</evidence>
<proteinExistence type="inferred from homology"/>
<dbReference type="Proteomes" id="UP001168877">
    <property type="component" value="Unassembled WGS sequence"/>
</dbReference>
<dbReference type="InterPro" id="IPR011009">
    <property type="entry name" value="Kinase-like_dom_sf"/>
</dbReference>
<evidence type="ECO:0000313" key="5">
    <source>
        <dbReference type="Proteomes" id="UP001168877"/>
    </source>
</evidence>
<protein>
    <recommendedName>
        <fullName evidence="3">ethanolamine kinase</fullName>
        <ecNumber evidence="3">2.7.1.82</ecNumber>
    </recommendedName>
</protein>
<name>A0AA39VFS4_ACESA</name>
<evidence type="ECO:0000256" key="1">
    <source>
        <dbReference type="ARBA" id="ARBA00037883"/>
    </source>
</evidence>
<comment type="pathway">
    <text evidence="1">Phospholipid metabolism; phosphatidylethanolamine biosynthesis; phosphatidylethanolamine from ethanolamine: step 1/3.</text>
</comment>
<dbReference type="GO" id="GO:0006646">
    <property type="term" value="P:phosphatidylethanolamine biosynthetic process"/>
    <property type="evidence" value="ECO:0007669"/>
    <property type="project" value="TreeGrafter"/>
</dbReference>
<dbReference type="PANTHER" id="PTHR22603">
    <property type="entry name" value="CHOLINE/ETHANOALAMINE KINASE"/>
    <property type="match status" value="1"/>
</dbReference>
<dbReference type="EMBL" id="JAUESC010000386">
    <property type="protein sequence ID" value="KAK0576583.1"/>
    <property type="molecule type" value="Genomic_DNA"/>
</dbReference>
<evidence type="ECO:0000313" key="4">
    <source>
        <dbReference type="EMBL" id="KAK0576583.1"/>
    </source>
</evidence>
<organism evidence="4 5">
    <name type="scientific">Acer saccharum</name>
    <name type="common">Sugar maple</name>
    <dbReference type="NCBI Taxonomy" id="4024"/>
    <lineage>
        <taxon>Eukaryota</taxon>
        <taxon>Viridiplantae</taxon>
        <taxon>Streptophyta</taxon>
        <taxon>Embryophyta</taxon>
        <taxon>Tracheophyta</taxon>
        <taxon>Spermatophyta</taxon>
        <taxon>Magnoliopsida</taxon>
        <taxon>eudicotyledons</taxon>
        <taxon>Gunneridae</taxon>
        <taxon>Pentapetalae</taxon>
        <taxon>rosids</taxon>
        <taxon>malvids</taxon>
        <taxon>Sapindales</taxon>
        <taxon>Sapindaceae</taxon>
        <taxon>Hippocastanoideae</taxon>
        <taxon>Acereae</taxon>
        <taxon>Acer</taxon>
    </lineage>
</organism>
<keyword evidence="5" id="KW-1185">Reference proteome</keyword>